<reference evidence="6 7" key="1">
    <citation type="submission" date="2015-04" db="EMBL/GenBank/DDBJ databases">
        <title>Complete genome sequence of Schizopora paradoxa KUC8140, a cosmopolitan wood degrader in East Asia.</title>
        <authorList>
            <consortium name="DOE Joint Genome Institute"/>
            <person name="Min B."/>
            <person name="Park H."/>
            <person name="Jang Y."/>
            <person name="Kim J.-J."/>
            <person name="Kim K.H."/>
            <person name="Pangilinan J."/>
            <person name="Lipzen A."/>
            <person name="Riley R."/>
            <person name="Grigoriev I.V."/>
            <person name="Spatafora J.W."/>
            <person name="Choi I.-G."/>
        </authorList>
    </citation>
    <scope>NUCLEOTIDE SEQUENCE [LARGE SCALE GENOMIC DNA]</scope>
    <source>
        <strain evidence="6 7">KUC8140</strain>
    </source>
</reference>
<dbReference type="SUPFAM" id="SSF56104">
    <property type="entry name" value="SAICAR synthase-like"/>
    <property type="match status" value="1"/>
</dbReference>
<feature type="compositionally biased region" description="Low complexity" evidence="5">
    <location>
        <begin position="85"/>
        <end position="102"/>
    </location>
</feature>
<accession>A0A0H2RHA9</accession>
<feature type="compositionally biased region" description="Acidic residues" evidence="5">
    <location>
        <begin position="501"/>
        <end position="513"/>
    </location>
</feature>
<feature type="compositionally biased region" description="Basic residues" evidence="5">
    <location>
        <begin position="1069"/>
        <end position="1080"/>
    </location>
</feature>
<feature type="compositionally biased region" description="Acidic residues" evidence="5">
    <location>
        <begin position="821"/>
        <end position="832"/>
    </location>
</feature>
<feature type="region of interest" description="Disordered" evidence="5">
    <location>
        <begin position="1"/>
        <end position="181"/>
    </location>
</feature>
<dbReference type="PANTHER" id="PTHR12400:SF21">
    <property type="entry name" value="KINASE"/>
    <property type="match status" value="1"/>
</dbReference>
<dbReference type="GO" id="GO:0000824">
    <property type="term" value="F:inositol-1,4,5,6-tetrakisphosphate 3-kinase activity"/>
    <property type="evidence" value="ECO:0007669"/>
    <property type="project" value="TreeGrafter"/>
</dbReference>
<sequence>MNAAFDHHDGGHDPQHPQHKFHLRYPFPTPSNASSSSSATASSASQRDRTSVSPDLPRRTLTTPPTTAPAQRRTSSSNKNPYQPAPEASSSRSPASPRSGSSYVNSPQRKHDARQQPTRALTLPSSQRSTVFSPFSLNDNPHGPVPRSRSTSSGSSSSPSSPTCAPLNVQASSSSGVSRKVAESLQLFKETATTPTEEIPHLSLVRKASVSKKRKPSQASLLADANVDDDVENGEVGEARFEFVKRSEWPGRESAAALRREKSSTALERVRTRESISSNGLPRDRDWERYQELGPRERKGSTSRDLVVDDASSPPRNSKESNPATSIAGGYAGGSSRGRPFQRPSWKTVEGQPAELSGILVQSSSSGSISSTKTFQEQHSSDPFVESGRRRRSGFSKEQLPPSRSPSRSPSRRPPRPNVSQSFSVQPSIPPDRTLPSSVTSPFHSSPANVQPDLPESETCPTPIQPLQTHLFPRTERSPSIAPSLDRDDPRAPASTPFWTTDDDQDYDLDSEWDSASVTTSASTRTSPPIASPDFPTSDLPEIDHSTLVDSQYYDDSRFSTYDRDARGLAIRDLRSPDRSRGFSPHSRARTFPLIAGSGLDEEDEGLHRKLIAHPGLQSEIDGSDFNEYEDEEQRLPHIPLRPFRNQVGGHSAIYKFTKRAVCKPLVSRENLFYEAVECEAPPLLEFIPRYLGVMLVTYRRVRKSSGGNSNNNGIGGPSHSPQTAPPSASFSPVSASEFEAERADTQVDRTPPFRKSSTARQSVFQKGFEEQRNINANANANSPGRTKLIEASNPPAALVGAGVGSGRHCGRKEEVRAGEGDDEEEEETDTELPEVVLDNNRHIVPEWLLRGGARGLLRHSYSTSGAVDFAHGQRRAAAPPFARGAASSPDLGTVGLPSSSPSAPASMRGSPLLNVFTACAEEVGECAGPVDAPTPLNSPIEPRFVRRARRATTESGGAPISGATANSEQATNVRPMLRASVSQQSALPTLSSTNSAGSSSSLSVFGGKGSTIVNKRLKDHVFGTILRRFRHRTRSHLDDGRAARTEDEYDGDGDDEYPQYGRGGAGRGSRRSSRAKKMRITSLADRLRLEEAERDPSLRRTQSEGHLGSGTVRGAMKDASGDQEDDYGSVYGLDERLERSARSEPGSLRDVDDDLHRRYPPHHQVLATPRQTSANLATMDNSHDSPIPFRSSTMDDVHIKEHEPSDISRQEHFILMEDLTGRLKKPCVLDLKMGTRQYGVDATPAKKKSQRKKCDRTTSRTLGVRMCGMQVWDKVSNNYRMEDKYKGREIRTEDFRSVLSSFLHDGEQVMVHHIPAILQKLYALARIISRLNGYRFYGCSLLFIYDGDSDAQDAFRACMSERPSARKKRGESFDRRLTRRSSRRTSQSVRRTHSEDFLLNPLEKRGGPIKRKRGEVNVRIVDFAHTTTGCDYLPLPADQQHQQQHSSNKRMGAPDEVTSGKGYQADVDPDTGLIYARFPPHYPDTPDRGFLYGLKNLADALVRIWDEERLRRMKVSRDDPSAAAVASQLPPVCTDGKEIFDDIFGSPDEEDLGMIST</sequence>
<dbReference type="STRING" id="27342.A0A0H2RHA9"/>
<feature type="compositionally biased region" description="Acidic residues" evidence="5">
    <location>
        <begin position="1048"/>
        <end position="1058"/>
    </location>
</feature>
<gene>
    <name evidence="6" type="ORF">SCHPADRAFT_481400</name>
</gene>
<feature type="compositionally biased region" description="Polar residues" evidence="5">
    <location>
        <begin position="314"/>
        <end position="325"/>
    </location>
</feature>
<feature type="compositionally biased region" description="Low complexity" evidence="5">
    <location>
        <begin position="514"/>
        <end position="533"/>
    </location>
</feature>
<dbReference type="InterPro" id="IPR038286">
    <property type="entry name" value="IPK_sf"/>
</dbReference>
<feature type="compositionally biased region" description="Low complexity" evidence="5">
    <location>
        <begin position="59"/>
        <end position="74"/>
    </location>
</feature>
<dbReference type="OrthoDB" id="2573163at2759"/>
<feature type="compositionally biased region" description="Basic and acidic residues" evidence="5">
    <location>
        <begin position="1393"/>
        <end position="1407"/>
    </location>
</feature>
<dbReference type="GO" id="GO:0005737">
    <property type="term" value="C:cytoplasm"/>
    <property type="evidence" value="ECO:0007669"/>
    <property type="project" value="TreeGrafter"/>
</dbReference>
<dbReference type="Gene3D" id="3.30.470.160">
    <property type="entry name" value="Inositol polyphosphate kinase"/>
    <property type="match status" value="1"/>
</dbReference>
<feature type="compositionally biased region" description="Basic and acidic residues" evidence="5">
    <location>
        <begin position="1086"/>
        <end position="1104"/>
    </location>
</feature>
<feature type="compositionally biased region" description="Polar residues" evidence="5">
    <location>
        <begin position="459"/>
        <end position="468"/>
    </location>
</feature>
<feature type="compositionally biased region" description="Low complexity" evidence="5">
    <location>
        <begin position="879"/>
        <end position="890"/>
    </location>
</feature>
<evidence type="ECO:0000256" key="3">
    <source>
        <dbReference type="ARBA" id="ARBA00022777"/>
    </source>
</evidence>
<dbReference type="GO" id="GO:0005634">
    <property type="term" value="C:nucleus"/>
    <property type="evidence" value="ECO:0007669"/>
    <property type="project" value="TreeGrafter"/>
</dbReference>
<feature type="region of interest" description="Disordered" evidence="5">
    <location>
        <begin position="1366"/>
        <end position="1411"/>
    </location>
</feature>
<feature type="region of interest" description="Disordered" evidence="5">
    <location>
        <begin position="802"/>
        <end position="832"/>
    </location>
</feature>
<evidence type="ECO:0000256" key="1">
    <source>
        <dbReference type="ARBA" id="ARBA00007374"/>
    </source>
</evidence>
<keyword evidence="2 4" id="KW-0808">Transferase</keyword>
<feature type="region of interest" description="Disordered" evidence="5">
    <location>
        <begin position="1038"/>
        <end position="1157"/>
    </location>
</feature>
<dbReference type="EMBL" id="KQ086005">
    <property type="protein sequence ID" value="KLO11254.1"/>
    <property type="molecule type" value="Genomic_DNA"/>
</dbReference>
<dbReference type="InParanoid" id="A0A0H2RHA9"/>
<feature type="compositionally biased region" description="Polar residues" evidence="5">
    <location>
        <begin position="981"/>
        <end position="991"/>
    </location>
</feature>
<dbReference type="GO" id="GO:0046854">
    <property type="term" value="P:phosphatidylinositol phosphate biosynthetic process"/>
    <property type="evidence" value="ECO:0007669"/>
    <property type="project" value="TreeGrafter"/>
</dbReference>
<feature type="region of interest" description="Disordered" evidence="5">
    <location>
        <begin position="1439"/>
        <end position="1465"/>
    </location>
</feature>
<keyword evidence="3 4" id="KW-0418">Kinase</keyword>
<feature type="compositionally biased region" description="Polar residues" evidence="5">
    <location>
        <begin position="435"/>
        <end position="449"/>
    </location>
</feature>
<keyword evidence="7" id="KW-1185">Reference proteome</keyword>
<organism evidence="6 7">
    <name type="scientific">Schizopora paradoxa</name>
    <dbReference type="NCBI Taxonomy" id="27342"/>
    <lineage>
        <taxon>Eukaryota</taxon>
        <taxon>Fungi</taxon>
        <taxon>Dikarya</taxon>
        <taxon>Basidiomycota</taxon>
        <taxon>Agaricomycotina</taxon>
        <taxon>Agaricomycetes</taxon>
        <taxon>Hymenochaetales</taxon>
        <taxon>Schizoporaceae</taxon>
        <taxon>Schizopora</taxon>
    </lineage>
</organism>
<name>A0A0H2RHA9_9AGAM</name>
<evidence type="ECO:0000256" key="5">
    <source>
        <dbReference type="SAM" id="MobiDB-lite"/>
    </source>
</evidence>
<protein>
    <recommendedName>
        <fullName evidence="4">Kinase</fullName>
        <ecNumber evidence="4">2.7.-.-</ecNumber>
    </recommendedName>
</protein>
<evidence type="ECO:0000313" key="7">
    <source>
        <dbReference type="Proteomes" id="UP000053477"/>
    </source>
</evidence>
<feature type="compositionally biased region" description="Low complexity" evidence="5">
    <location>
        <begin position="145"/>
        <end position="163"/>
    </location>
</feature>
<feature type="region of interest" description="Disordered" evidence="5">
    <location>
        <begin position="951"/>
        <end position="1006"/>
    </location>
</feature>
<feature type="compositionally biased region" description="Polar residues" evidence="5">
    <location>
        <begin position="964"/>
        <end position="973"/>
    </location>
</feature>
<dbReference type="InterPro" id="IPR005522">
    <property type="entry name" value="IPK"/>
</dbReference>
<dbReference type="EC" id="2.7.-.-" evidence="4"/>
<dbReference type="Pfam" id="PF03770">
    <property type="entry name" value="IPK"/>
    <property type="match status" value="1"/>
</dbReference>
<dbReference type="GO" id="GO:0032958">
    <property type="term" value="P:inositol phosphate biosynthetic process"/>
    <property type="evidence" value="ECO:0007669"/>
    <property type="project" value="InterPro"/>
</dbReference>
<feature type="region of interest" description="Disordered" evidence="5">
    <location>
        <begin position="879"/>
        <end position="909"/>
    </location>
</feature>
<feature type="compositionally biased region" description="Low complexity" evidence="5">
    <location>
        <begin position="31"/>
        <end position="45"/>
    </location>
</feature>
<feature type="compositionally biased region" description="Low complexity" evidence="5">
    <location>
        <begin position="992"/>
        <end position="1006"/>
    </location>
</feature>
<evidence type="ECO:0000256" key="2">
    <source>
        <dbReference type="ARBA" id="ARBA00022679"/>
    </source>
</evidence>
<evidence type="ECO:0000313" key="6">
    <source>
        <dbReference type="EMBL" id="KLO11254.1"/>
    </source>
</evidence>
<feature type="compositionally biased region" description="Low complexity" evidence="5">
    <location>
        <begin position="707"/>
        <end position="738"/>
    </location>
</feature>
<feature type="region of interest" description="Disordered" evidence="5">
    <location>
        <begin position="251"/>
        <end position="549"/>
    </location>
</feature>
<feature type="compositionally biased region" description="Polar residues" evidence="5">
    <location>
        <begin position="115"/>
        <end position="139"/>
    </location>
</feature>
<feature type="compositionally biased region" description="Basic and acidic residues" evidence="5">
    <location>
        <begin position="1134"/>
        <end position="1157"/>
    </location>
</feature>
<evidence type="ECO:0000256" key="4">
    <source>
        <dbReference type="RuleBase" id="RU363090"/>
    </source>
</evidence>
<feature type="compositionally biased region" description="Basic and acidic residues" evidence="5">
    <location>
        <begin position="258"/>
        <end position="274"/>
    </location>
</feature>
<feature type="region of interest" description="Disordered" evidence="5">
    <location>
        <begin position="707"/>
        <end position="760"/>
    </location>
</feature>
<dbReference type="Proteomes" id="UP000053477">
    <property type="component" value="Unassembled WGS sequence"/>
</dbReference>
<dbReference type="GO" id="GO:0008440">
    <property type="term" value="F:inositol-1,4,5-trisphosphate 3-kinase activity"/>
    <property type="evidence" value="ECO:0007669"/>
    <property type="project" value="TreeGrafter"/>
</dbReference>
<feature type="compositionally biased region" description="Low complexity" evidence="5">
    <location>
        <begin position="356"/>
        <end position="371"/>
    </location>
</feature>
<feature type="region of interest" description="Disordered" evidence="5">
    <location>
        <begin position="206"/>
        <end position="226"/>
    </location>
</feature>
<feature type="compositionally biased region" description="Polar residues" evidence="5">
    <location>
        <begin position="418"/>
        <end position="427"/>
    </location>
</feature>
<comment type="similarity">
    <text evidence="1 4">Belongs to the inositol phosphokinase (IPK) family.</text>
</comment>
<dbReference type="PANTHER" id="PTHR12400">
    <property type="entry name" value="INOSITOL POLYPHOSPHATE KINASE"/>
    <property type="match status" value="1"/>
</dbReference>
<feature type="compositionally biased region" description="Basic and acidic residues" evidence="5">
    <location>
        <begin position="1"/>
        <end position="16"/>
    </location>
</feature>
<dbReference type="FunCoup" id="A0A0H2RHA9">
    <property type="interactions" value="238"/>
</dbReference>
<feature type="compositionally biased region" description="Low complexity" evidence="5">
    <location>
        <begin position="898"/>
        <end position="907"/>
    </location>
</feature>
<feature type="compositionally biased region" description="Basic and acidic residues" evidence="5">
    <location>
        <begin position="1038"/>
        <end position="1047"/>
    </location>
</feature>
<feature type="compositionally biased region" description="Basic and acidic residues" evidence="5">
    <location>
        <begin position="282"/>
        <end position="302"/>
    </location>
</feature>
<proteinExistence type="inferred from homology"/>